<dbReference type="Pfam" id="PF21030">
    <property type="entry name" value="WDR93"/>
    <property type="match status" value="1"/>
</dbReference>
<proteinExistence type="predicted"/>
<dbReference type="Gene3D" id="2.130.10.10">
    <property type="entry name" value="YVTN repeat-like/Quinoprotein amine dehydrogenase"/>
    <property type="match status" value="1"/>
</dbReference>
<dbReference type="PANTHER" id="PTHR12219:SF17">
    <property type="entry name" value="WD REPEAT-CONTAINING PROTEIN 93"/>
    <property type="match status" value="1"/>
</dbReference>
<dbReference type="PANTHER" id="PTHR12219">
    <property type="entry name" value="NADH-UBIQUINONE OXIDOREDUCTASE"/>
    <property type="match status" value="1"/>
</dbReference>
<dbReference type="InterPro" id="IPR049547">
    <property type="entry name" value="WDR93_beta-prop"/>
</dbReference>
<dbReference type="Proteomes" id="UP001187415">
    <property type="component" value="Unassembled WGS sequence"/>
</dbReference>
<evidence type="ECO:0008006" key="3">
    <source>
        <dbReference type="Google" id="ProtNLM"/>
    </source>
</evidence>
<dbReference type="InterPro" id="IPR015943">
    <property type="entry name" value="WD40/YVTN_repeat-like_dom_sf"/>
</dbReference>
<dbReference type="SUPFAM" id="SSF50978">
    <property type="entry name" value="WD40 repeat-like"/>
    <property type="match status" value="1"/>
</dbReference>
<accession>A0AA88N8I7</accession>
<dbReference type="InterPro" id="IPR036322">
    <property type="entry name" value="WD40_repeat_dom_sf"/>
</dbReference>
<name>A0AA88N8I7_CHASR</name>
<reference evidence="1" key="1">
    <citation type="submission" date="2023-07" db="EMBL/GenBank/DDBJ databases">
        <title>Chromosome-level Genome Assembly of Striped Snakehead (Channa striata).</title>
        <authorList>
            <person name="Liu H."/>
        </authorList>
    </citation>
    <scope>NUCLEOTIDE SEQUENCE</scope>
    <source>
        <strain evidence="1">Gz</strain>
        <tissue evidence="1">Muscle</tissue>
    </source>
</reference>
<dbReference type="InterPro" id="IPR006885">
    <property type="entry name" value="NADH_UbQ_FeS_4_mit-like"/>
</dbReference>
<evidence type="ECO:0000313" key="1">
    <source>
        <dbReference type="EMBL" id="KAK2853602.1"/>
    </source>
</evidence>
<protein>
    <recommendedName>
        <fullName evidence="3">WD repeat-containing protein 93</fullName>
    </recommendedName>
</protein>
<sequence length="562" mass="62359">MTTVQRCTVRGFVDRLLLQLGQSSLPESTNCLACSEDGRYLGLGHSQGLSVWRVSSLMHMADWLQERIEITSIQMTTMAEMTYLLGTVDDMGVARVLAYHCDTIHLLSVINIMEYVTKRNVCLSFELSERGHYGAASFICSGAVWLEVFHFPIDAWLKELKTAVSQHPNSTRDLDVTWSLLTVEAKIKPPKTLAGSASEGPLEVLQSADFLTHCLALDLNMDSRQSKQSLSKDAEKTVEANVSSRCCTHHFLLPCELPVAVCVWWSGSHNLLQYLLQKATKNKANVEPMPDVLWPNAKEILCSAVSRCTRYIALGLEDGLVSIWDRQSGSPLSVVLVTAADSALFGINFVSADNCQTFGAAVHLLVVCKSGAIHTVTSGRGTESHTALVSESPKDSRNFPSMTTSVPFLQNLFLMVQRNGKMFLQDVINNQTVGSLVPPETHVISTPCNPVYALNTEQQTLFIRGDSNPDCDAYSRRKSQKSQLFIYDFRETDTTRQYIVLPHSRQQQKNASFATLAETCNLYLHQRALSADERNTAITQTWKRLQENAVAAQQKFTGPAVK</sequence>
<dbReference type="GO" id="GO:0022900">
    <property type="term" value="P:electron transport chain"/>
    <property type="evidence" value="ECO:0007669"/>
    <property type="project" value="InterPro"/>
</dbReference>
<dbReference type="AlphaFoldDB" id="A0AA88N8I7"/>
<gene>
    <name evidence="1" type="ORF">Q5P01_006263</name>
</gene>
<comment type="caution">
    <text evidence="1">The sequence shown here is derived from an EMBL/GenBank/DDBJ whole genome shotgun (WGS) entry which is preliminary data.</text>
</comment>
<dbReference type="EMBL" id="JAUPFM010000004">
    <property type="protein sequence ID" value="KAK2853602.1"/>
    <property type="molecule type" value="Genomic_DNA"/>
</dbReference>
<evidence type="ECO:0000313" key="2">
    <source>
        <dbReference type="Proteomes" id="UP001187415"/>
    </source>
</evidence>
<organism evidence="1 2">
    <name type="scientific">Channa striata</name>
    <name type="common">Snakehead murrel</name>
    <name type="synonym">Ophicephalus striatus</name>
    <dbReference type="NCBI Taxonomy" id="64152"/>
    <lineage>
        <taxon>Eukaryota</taxon>
        <taxon>Metazoa</taxon>
        <taxon>Chordata</taxon>
        <taxon>Craniata</taxon>
        <taxon>Vertebrata</taxon>
        <taxon>Euteleostomi</taxon>
        <taxon>Actinopterygii</taxon>
        <taxon>Neopterygii</taxon>
        <taxon>Teleostei</taxon>
        <taxon>Neoteleostei</taxon>
        <taxon>Acanthomorphata</taxon>
        <taxon>Anabantaria</taxon>
        <taxon>Anabantiformes</taxon>
        <taxon>Channoidei</taxon>
        <taxon>Channidae</taxon>
        <taxon>Channa</taxon>
    </lineage>
</organism>
<keyword evidence="2" id="KW-1185">Reference proteome</keyword>